<keyword evidence="4" id="KW-1185">Reference proteome</keyword>
<comment type="caution">
    <text evidence="1">The sequence shown here is derived from an EMBL/GenBank/DDBJ whole genome shotgun (WGS) entry which is preliminary data.</text>
</comment>
<organism evidence="1 4">
    <name type="scientific">Pseudonocardia alni</name>
    <name type="common">Amycolata alni</name>
    <dbReference type="NCBI Taxonomy" id="33907"/>
    <lineage>
        <taxon>Bacteria</taxon>
        <taxon>Bacillati</taxon>
        <taxon>Actinomycetota</taxon>
        <taxon>Actinomycetes</taxon>
        <taxon>Pseudonocardiales</taxon>
        <taxon>Pseudonocardiaceae</taxon>
        <taxon>Pseudonocardia</taxon>
    </lineage>
</organism>
<protein>
    <submittedName>
        <fullName evidence="2">Excreted virulence factor EspC (Type VII ESX diderm)</fullName>
    </submittedName>
</protein>
<dbReference type="RefSeq" id="WP_073576047.1">
    <property type="nucleotide sequence ID" value="NZ_BAAAJZ010000003.1"/>
</dbReference>
<evidence type="ECO:0000313" key="2">
    <source>
        <dbReference type="EMBL" id="PKB31510.1"/>
    </source>
</evidence>
<sequence length="112" mass="11391">MTSPGFRVVPDRVSARADVLDGAGSAVAGMRPSRAELDTGAYGVIGEFFSADATAAMRAGVEALDVLSASLHDLAASARKAVAAYLDTELRTAATFLDVDPAPAPAPVDGDR</sequence>
<name>A0A852W3F4_PSEA5</name>
<dbReference type="Proteomes" id="UP000232453">
    <property type="component" value="Unassembled WGS sequence"/>
</dbReference>
<proteinExistence type="predicted"/>
<dbReference type="GeneID" id="98052966"/>
<gene>
    <name evidence="2" type="ORF">ATL51_3203</name>
    <name evidence="1" type="ORF">HDA37_003235</name>
</gene>
<evidence type="ECO:0000313" key="1">
    <source>
        <dbReference type="EMBL" id="NYG02950.1"/>
    </source>
</evidence>
<accession>A0A852W3F4</accession>
<dbReference type="EMBL" id="JACCCZ010000001">
    <property type="protein sequence ID" value="NYG02950.1"/>
    <property type="molecule type" value="Genomic_DNA"/>
</dbReference>
<dbReference type="GO" id="GO:0009306">
    <property type="term" value="P:protein secretion"/>
    <property type="evidence" value="ECO:0007669"/>
    <property type="project" value="InterPro"/>
</dbReference>
<dbReference type="InterPro" id="IPR022536">
    <property type="entry name" value="EspC"/>
</dbReference>
<dbReference type="Proteomes" id="UP000549695">
    <property type="component" value="Unassembled WGS sequence"/>
</dbReference>
<dbReference type="Pfam" id="PF10824">
    <property type="entry name" value="T7SS_ESX_EspC"/>
    <property type="match status" value="1"/>
</dbReference>
<evidence type="ECO:0000313" key="3">
    <source>
        <dbReference type="Proteomes" id="UP000232453"/>
    </source>
</evidence>
<accession>A0AA44ZQB1</accession>
<dbReference type="EMBL" id="PHUJ01000003">
    <property type="protein sequence ID" value="PKB31510.1"/>
    <property type="molecule type" value="Genomic_DNA"/>
</dbReference>
<reference evidence="1 4" key="1">
    <citation type="submission" date="2020-07" db="EMBL/GenBank/DDBJ databases">
        <title>Sequencing the genomes of 1000 actinobacteria strains.</title>
        <authorList>
            <person name="Klenk H.-P."/>
        </authorList>
    </citation>
    <scope>NUCLEOTIDE SEQUENCE [LARGE SCALE GENOMIC DNA]</scope>
    <source>
        <strain evidence="2 3">DSM 44104</strain>
        <strain evidence="1 4">DSM 44749</strain>
    </source>
</reference>
<dbReference type="AlphaFoldDB" id="A0A852W3F4"/>
<evidence type="ECO:0000313" key="4">
    <source>
        <dbReference type="Proteomes" id="UP000549695"/>
    </source>
</evidence>